<evidence type="ECO:0000313" key="2">
    <source>
        <dbReference type="EMBL" id="KAF5725855.1"/>
    </source>
</evidence>
<reference evidence="2 3" key="1">
    <citation type="journal article" date="2020" name="Nat. Commun.">
        <title>Genome of Tripterygium wilfordii and identification of cytochrome P450 involved in triptolide biosynthesis.</title>
        <authorList>
            <person name="Tu L."/>
            <person name="Su P."/>
            <person name="Zhang Z."/>
            <person name="Gao L."/>
            <person name="Wang J."/>
            <person name="Hu T."/>
            <person name="Zhou J."/>
            <person name="Zhang Y."/>
            <person name="Zhao Y."/>
            <person name="Liu Y."/>
            <person name="Song Y."/>
            <person name="Tong Y."/>
            <person name="Lu Y."/>
            <person name="Yang J."/>
            <person name="Xu C."/>
            <person name="Jia M."/>
            <person name="Peters R.J."/>
            <person name="Huang L."/>
            <person name="Gao W."/>
        </authorList>
    </citation>
    <scope>NUCLEOTIDE SEQUENCE [LARGE SCALE GENOMIC DNA]</scope>
    <source>
        <strain evidence="3">cv. XIE 37</strain>
        <tissue evidence="2">Leaf</tissue>
    </source>
</reference>
<accession>A0A7J7BVZ0</accession>
<protein>
    <submittedName>
        <fullName evidence="2">Uncharacterized protein</fullName>
    </submittedName>
</protein>
<feature type="region of interest" description="Disordered" evidence="1">
    <location>
        <begin position="33"/>
        <end position="87"/>
    </location>
</feature>
<organism evidence="2 3">
    <name type="scientific">Tripterygium wilfordii</name>
    <name type="common">Thunder God vine</name>
    <dbReference type="NCBI Taxonomy" id="458696"/>
    <lineage>
        <taxon>Eukaryota</taxon>
        <taxon>Viridiplantae</taxon>
        <taxon>Streptophyta</taxon>
        <taxon>Embryophyta</taxon>
        <taxon>Tracheophyta</taxon>
        <taxon>Spermatophyta</taxon>
        <taxon>Magnoliopsida</taxon>
        <taxon>eudicotyledons</taxon>
        <taxon>Gunneridae</taxon>
        <taxon>Pentapetalae</taxon>
        <taxon>rosids</taxon>
        <taxon>fabids</taxon>
        <taxon>Celastrales</taxon>
        <taxon>Celastraceae</taxon>
        <taxon>Tripterygium</taxon>
    </lineage>
</organism>
<dbReference type="Pfam" id="PF21529">
    <property type="entry name" value="GLV1-2"/>
    <property type="match status" value="1"/>
</dbReference>
<gene>
    <name evidence="2" type="ORF">HS088_TW23G00585</name>
</gene>
<proteinExistence type="predicted"/>
<keyword evidence="3" id="KW-1185">Reference proteome</keyword>
<feature type="compositionally biased region" description="Polar residues" evidence="1">
    <location>
        <begin position="76"/>
        <end position="87"/>
    </location>
</feature>
<dbReference type="EMBL" id="JAAARO010000023">
    <property type="protein sequence ID" value="KAF5725855.1"/>
    <property type="molecule type" value="Genomic_DNA"/>
</dbReference>
<dbReference type="InParanoid" id="A0A7J7BVZ0"/>
<dbReference type="AlphaFoldDB" id="A0A7J7BVZ0"/>
<dbReference type="InterPro" id="IPR049306">
    <property type="entry name" value="GLV1-2"/>
</dbReference>
<name>A0A7J7BVZ0_TRIWF</name>
<comment type="caution">
    <text evidence="2">The sequence shown here is derived from an EMBL/GenBank/DDBJ whole genome shotgun (WGS) entry which is preliminary data.</text>
</comment>
<evidence type="ECO:0000256" key="1">
    <source>
        <dbReference type="SAM" id="MobiDB-lite"/>
    </source>
</evidence>
<dbReference type="Proteomes" id="UP000593562">
    <property type="component" value="Unassembled WGS sequence"/>
</dbReference>
<sequence>MGLKEEKKTTSIKTSTLYDGAVLCKGGECTGKNRKLSTTTVTTNTHSKDGGNEANSLKPTLKGKSANHEEVDENVKANNSPDHQQQQYYVDVTDINEMDYSPARRKPPIHN</sequence>
<feature type="compositionally biased region" description="Basic and acidic residues" evidence="1">
    <location>
        <begin position="66"/>
        <end position="75"/>
    </location>
</feature>
<evidence type="ECO:0000313" key="3">
    <source>
        <dbReference type="Proteomes" id="UP000593562"/>
    </source>
</evidence>